<name>A0ABY9K0G2_9BACI</name>
<dbReference type="Pfam" id="PF13797">
    <property type="entry name" value="Post_transc_reg"/>
    <property type="match status" value="1"/>
</dbReference>
<dbReference type="InterPro" id="IPR025716">
    <property type="entry name" value="Post-transcriptional_regulator"/>
</dbReference>
<proteinExistence type="predicted"/>
<dbReference type="EMBL" id="CP129013">
    <property type="protein sequence ID" value="WLR44058.1"/>
    <property type="molecule type" value="Genomic_DNA"/>
</dbReference>
<dbReference type="RefSeq" id="WP_226542107.1">
    <property type="nucleotide sequence ID" value="NZ_CP129013.1"/>
</dbReference>
<sequence>MTEKKHPVDTFRDHVRPFLKSKLEEFKFLDYDEVTEDELWSYLKAKKWRKNQDIPIHQIVSDISSMKIVNFMNFATVESYKTSSWFGSKEGEELLKEVVQGNNEK</sequence>
<protein>
    <submittedName>
        <fullName evidence="1">Post-transcriptional regulator</fullName>
    </submittedName>
</protein>
<gene>
    <name evidence="1" type="ORF">LC087_08165</name>
</gene>
<keyword evidence="2" id="KW-1185">Reference proteome</keyword>
<accession>A0ABY9K0G2</accession>
<evidence type="ECO:0000313" key="2">
    <source>
        <dbReference type="Proteomes" id="UP001197974"/>
    </source>
</evidence>
<organism evidence="1 2">
    <name type="scientific">Bacillus carboniphilus</name>
    <dbReference type="NCBI Taxonomy" id="86663"/>
    <lineage>
        <taxon>Bacteria</taxon>
        <taxon>Bacillati</taxon>
        <taxon>Bacillota</taxon>
        <taxon>Bacilli</taxon>
        <taxon>Bacillales</taxon>
        <taxon>Bacillaceae</taxon>
        <taxon>Bacillus</taxon>
    </lineage>
</organism>
<evidence type="ECO:0000313" key="1">
    <source>
        <dbReference type="EMBL" id="WLR44058.1"/>
    </source>
</evidence>
<reference evidence="1 2" key="1">
    <citation type="submission" date="2023-06" db="EMBL/GenBank/DDBJ databases">
        <title>Five Gram-positive bacteria isolated from mangrove sediments in Shenzhen, Guangdong, China.</title>
        <authorList>
            <person name="Yu S."/>
            <person name="Zheng W."/>
            <person name="Huang Y."/>
        </authorList>
    </citation>
    <scope>NUCLEOTIDE SEQUENCE [LARGE SCALE GENOMIC DNA]</scope>
    <source>
        <strain evidence="1 2">SaN35-3</strain>
    </source>
</reference>
<dbReference type="Proteomes" id="UP001197974">
    <property type="component" value="Chromosome"/>
</dbReference>